<gene>
    <name evidence="1" type="ORF">AVDCRST_MAG85-2754</name>
</gene>
<proteinExistence type="predicted"/>
<dbReference type="PANTHER" id="PTHR38479:SF2">
    <property type="entry name" value="WINGED HELIX DNA-BINDING DOMAIN-CONTAINING PROTEIN"/>
    <property type="match status" value="1"/>
</dbReference>
<accession>A0A6J4TC54</accession>
<dbReference type="AlphaFoldDB" id="A0A6J4TC54"/>
<dbReference type="InterPro" id="IPR009351">
    <property type="entry name" value="AlkZ-like"/>
</dbReference>
<dbReference type="PANTHER" id="PTHR38479">
    <property type="entry name" value="LMO0824 PROTEIN"/>
    <property type="match status" value="1"/>
</dbReference>
<dbReference type="EMBL" id="CADCVT010000302">
    <property type="protein sequence ID" value="CAA9518365.1"/>
    <property type="molecule type" value="Genomic_DNA"/>
</dbReference>
<sequence length="350" mass="38544">MNVRELNRATLARQMLLAREKIGVVEAVERLGGLQAQEPKPPFLALWSRLSGFAPDDLRAALASGELVRAMMMRATLHTVSASDFARLRPALQPVMDAAMNGALRGRDDGYEVDAVVRAATASVRKKARTFGELRAILAEQFPSANDRALGYTVRTQLPLVMVPELDQRWSFPRDARFGPAPEIRKPDVEHLVRRHLGAFGPATVADVQAWCGLKGLKEVVGGMDDLERIDGKLLDLPGAPRPDAGVEAPARFLPEFDSLLLAHKDRTRIVADEHRAGLVTKNLRVRAVFLHDGFAAGTWEVKATKKLATMTLHPFAKLPREARTPLVEEGERLLRFAEPDAADVRVEIA</sequence>
<organism evidence="1">
    <name type="scientific">uncultured Solirubrobacteraceae bacterium</name>
    <dbReference type="NCBI Taxonomy" id="1162706"/>
    <lineage>
        <taxon>Bacteria</taxon>
        <taxon>Bacillati</taxon>
        <taxon>Actinomycetota</taxon>
        <taxon>Thermoleophilia</taxon>
        <taxon>Solirubrobacterales</taxon>
        <taxon>Solirubrobacteraceae</taxon>
        <taxon>environmental samples</taxon>
    </lineage>
</organism>
<dbReference type="Pfam" id="PF06224">
    <property type="entry name" value="AlkZ-like"/>
    <property type="match status" value="1"/>
</dbReference>
<name>A0A6J4TC54_9ACTN</name>
<evidence type="ECO:0008006" key="2">
    <source>
        <dbReference type="Google" id="ProtNLM"/>
    </source>
</evidence>
<evidence type="ECO:0000313" key="1">
    <source>
        <dbReference type="EMBL" id="CAA9518365.1"/>
    </source>
</evidence>
<reference evidence="1" key="1">
    <citation type="submission" date="2020-02" db="EMBL/GenBank/DDBJ databases">
        <authorList>
            <person name="Meier V. D."/>
        </authorList>
    </citation>
    <scope>NUCLEOTIDE SEQUENCE</scope>
    <source>
        <strain evidence="1">AVDCRST_MAG85</strain>
    </source>
</reference>
<protein>
    <recommendedName>
        <fullName evidence="2">Winged helix DNA-binding domain-containing protein</fullName>
    </recommendedName>
</protein>